<sequence length="174" mass="18907">MQDKYKDPSTRDSIRVAGGDNYLIQRFMTLSICLRGHDGCIPGSSVLCTVAERTKMPDTAFQCTSGNPVCAVANSRSLLLSTIDTSSERAGKEVDVLVEDEHTDPGGKLRVRSGLRCPVKMDTAERRNEKKESTSSGTDLSTLGKPEGLDVSDPSKPHPQDLCEKCRSLGRKCC</sequence>
<feature type="compositionally biased region" description="Basic and acidic residues" evidence="1">
    <location>
        <begin position="122"/>
        <end position="133"/>
    </location>
</feature>
<dbReference type="AlphaFoldDB" id="A0A7R8XEX1"/>
<dbReference type="EMBL" id="LR901443">
    <property type="protein sequence ID" value="CAD7248622.1"/>
    <property type="molecule type" value="Genomic_DNA"/>
</dbReference>
<feature type="region of interest" description="Disordered" evidence="1">
    <location>
        <begin position="120"/>
        <end position="161"/>
    </location>
</feature>
<dbReference type="InterPro" id="IPR057809">
    <property type="entry name" value="ZCCHC24_C"/>
</dbReference>
<gene>
    <name evidence="3" type="ORF">DSTB1V02_LOCUS8433</name>
</gene>
<organism evidence="3">
    <name type="scientific">Darwinula stevensoni</name>
    <dbReference type="NCBI Taxonomy" id="69355"/>
    <lineage>
        <taxon>Eukaryota</taxon>
        <taxon>Metazoa</taxon>
        <taxon>Ecdysozoa</taxon>
        <taxon>Arthropoda</taxon>
        <taxon>Crustacea</taxon>
        <taxon>Oligostraca</taxon>
        <taxon>Ostracoda</taxon>
        <taxon>Podocopa</taxon>
        <taxon>Podocopida</taxon>
        <taxon>Darwinulocopina</taxon>
        <taxon>Darwinuloidea</taxon>
        <taxon>Darwinulidae</taxon>
        <taxon>Darwinula</taxon>
    </lineage>
</organism>
<keyword evidence="4" id="KW-1185">Reference proteome</keyword>
<evidence type="ECO:0000313" key="3">
    <source>
        <dbReference type="EMBL" id="CAD7248622.1"/>
    </source>
</evidence>
<dbReference type="EMBL" id="CAJPEV010001926">
    <property type="protein sequence ID" value="CAG0894915.1"/>
    <property type="molecule type" value="Genomic_DNA"/>
</dbReference>
<reference evidence="3" key="1">
    <citation type="submission" date="2020-11" db="EMBL/GenBank/DDBJ databases">
        <authorList>
            <person name="Tran Van P."/>
        </authorList>
    </citation>
    <scope>NUCLEOTIDE SEQUENCE</scope>
</reference>
<evidence type="ECO:0000259" key="2">
    <source>
        <dbReference type="Pfam" id="PF23490"/>
    </source>
</evidence>
<dbReference type="Pfam" id="PF23490">
    <property type="entry name" value="ZCCHC24_C"/>
    <property type="match status" value="1"/>
</dbReference>
<feature type="domain" description="Zinc finger" evidence="2">
    <location>
        <begin position="143"/>
        <end position="173"/>
    </location>
</feature>
<dbReference type="OrthoDB" id="10038672at2759"/>
<evidence type="ECO:0000256" key="1">
    <source>
        <dbReference type="SAM" id="MobiDB-lite"/>
    </source>
</evidence>
<evidence type="ECO:0000313" key="4">
    <source>
        <dbReference type="Proteomes" id="UP000677054"/>
    </source>
</evidence>
<name>A0A7R8XEX1_9CRUS</name>
<protein>
    <recommendedName>
        <fullName evidence="2">Zinc finger domain-containing protein</fullName>
    </recommendedName>
</protein>
<dbReference type="Proteomes" id="UP000677054">
    <property type="component" value="Unassembled WGS sequence"/>
</dbReference>
<feature type="compositionally biased region" description="Low complexity" evidence="1">
    <location>
        <begin position="134"/>
        <end position="144"/>
    </location>
</feature>
<accession>A0A7R8XEX1</accession>
<proteinExistence type="predicted"/>